<keyword evidence="4" id="KW-1185">Reference proteome</keyword>
<evidence type="ECO:0000313" key="4">
    <source>
        <dbReference type="Proteomes" id="UP000223606"/>
    </source>
</evidence>
<dbReference type="GO" id="GO:0019171">
    <property type="term" value="F:(3R)-hydroxyacyl-[acyl-carrier-protein] dehydratase activity"/>
    <property type="evidence" value="ECO:0007669"/>
    <property type="project" value="TreeGrafter"/>
</dbReference>
<evidence type="ECO:0000256" key="1">
    <source>
        <dbReference type="ARBA" id="ARBA00023239"/>
    </source>
</evidence>
<dbReference type="InterPro" id="IPR002539">
    <property type="entry name" value="MaoC-like_dom"/>
</dbReference>
<keyword evidence="1 3" id="KW-0456">Lyase</keyword>
<dbReference type="KEGG" id="hdi:HDIA_1083"/>
<dbReference type="PRINTS" id="PR01483">
    <property type="entry name" value="FASYNTHASE"/>
</dbReference>
<dbReference type="RefSeq" id="WP_099555095.1">
    <property type="nucleotide sequence ID" value="NZ_LT960614.1"/>
</dbReference>
<dbReference type="GO" id="GO:0006633">
    <property type="term" value="P:fatty acid biosynthetic process"/>
    <property type="evidence" value="ECO:0007669"/>
    <property type="project" value="InterPro"/>
</dbReference>
<dbReference type="AlphaFoldDB" id="A0A2C9D2Y2"/>
<dbReference type="GO" id="GO:0018812">
    <property type="term" value="F:3-hydroxyacyl-CoA dehydratase activity"/>
    <property type="evidence" value="ECO:0007669"/>
    <property type="project" value="UniProtKB-EC"/>
</dbReference>
<reference evidence="4" key="1">
    <citation type="submission" date="2017-09" db="EMBL/GenBank/DDBJ databases">
        <title>Genome sequence of Nannocystis excedens DSM 71.</title>
        <authorList>
            <person name="Blom J."/>
        </authorList>
    </citation>
    <scope>NUCLEOTIDE SEQUENCE [LARGE SCALE GENOMIC DNA]</scope>
    <source>
        <strain evidence="4">type strain: E19</strain>
    </source>
</reference>
<evidence type="ECO:0000259" key="2">
    <source>
        <dbReference type="Pfam" id="PF01575"/>
    </source>
</evidence>
<dbReference type="CDD" id="cd03449">
    <property type="entry name" value="R_hydratase"/>
    <property type="match status" value="1"/>
</dbReference>
<name>A0A2C9D2Y2_9HYPH</name>
<evidence type="ECO:0000313" key="3">
    <source>
        <dbReference type="EMBL" id="SON54624.1"/>
    </source>
</evidence>
<accession>A0A2C9D2Y2</accession>
<dbReference type="Pfam" id="PF01575">
    <property type="entry name" value="MaoC_dehydratas"/>
    <property type="match status" value="1"/>
</dbReference>
<dbReference type="InterPro" id="IPR003965">
    <property type="entry name" value="Fatty_acid_synthase"/>
</dbReference>
<dbReference type="FunFam" id="3.10.129.10:FF:000042">
    <property type="entry name" value="MaoC domain protein dehydratase"/>
    <property type="match status" value="1"/>
</dbReference>
<dbReference type="GO" id="GO:0005835">
    <property type="term" value="C:fatty acid synthase complex"/>
    <property type="evidence" value="ECO:0007669"/>
    <property type="project" value="InterPro"/>
</dbReference>
<proteinExistence type="predicted"/>
<dbReference type="EC" id="4.2.1.119" evidence="3"/>
<organism evidence="3 4">
    <name type="scientific">Hartmannibacter diazotrophicus</name>
    <dbReference type="NCBI Taxonomy" id="1482074"/>
    <lineage>
        <taxon>Bacteria</taxon>
        <taxon>Pseudomonadati</taxon>
        <taxon>Pseudomonadota</taxon>
        <taxon>Alphaproteobacteria</taxon>
        <taxon>Hyphomicrobiales</taxon>
        <taxon>Pleomorphomonadaceae</taxon>
        <taxon>Hartmannibacter</taxon>
    </lineage>
</organism>
<dbReference type="PANTHER" id="PTHR43437">
    <property type="entry name" value="HYDROXYACYL-THIOESTER DEHYDRATASE TYPE 2, MITOCHONDRIAL-RELATED"/>
    <property type="match status" value="1"/>
</dbReference>
<dbReference type="PANTHER" id="PTHR43437:SF3">
    <property type="entry name" value="HYDROXYACYL-THIOESTER DEHYDRATASE TYPE 2, MITOCHONDRIAL"/>
    <property type="match status" value="1"/>
</dbReference>
<feature type="domain" description="MaoC-like" evidence="2">
    <location>
        <begin position="24"/>
        <end position="114"/>
    </location>
</feature>
<dbReference type="SUPFAM" id="SSF54637">
    <property type="entry name" value="Thioesterase/thiol ester dehydrase-isomerase"/>
    <property type="match status" value="1"/>
</dbReference>
<dbReference type="InterPro" id="IPR050965">
    <property type="entry name" value="UPF0336/Enoyl-CoA_hydratase"/>
</dbReference>
<dbReference type="InterPro" id="IPR029069">
    <property type="entry name" value="HotDog_dom_sf"/>
</dbReference>
<protein>
    <submittedName>
        <fullName evidence="3">(R)-specific enoyl-CoA hydratase</fullName>
        <ecNumber evidence="3">4.2.1.119</ecNumber>
    </submittedName>
</protein>
<sequence>MSFHEATSHFYEDLKVGMRETYLKTVLDSDVIGFAQISGDHNPIHLSEHFAAKTRFGGRIAHGLYTASLISAVLGMRLPGPGAVYLSQTLKFRAPVRIGDVIAVSVEVAELIEKGSRVRLACEAHVDATIVLEGEAMVMVPRRADMPGALAGD</sequence>
<dbReference type="EMBL" id="LT960614">
    <property type="protein sequence ID" value="SON54624.1"/>
    <property type="molecule type" value="Genomic_DNA"/>
</dbReference>
<dbReference type="OrthoDB" id="9800237at2"/>
<dbReference type="GO" id="GO:0004312">
    <property type="term" value="F:fatty acid synthase activity"/>
    <property type="evidence" value="ECO:0007669"/>
    <property type="project" value="InterPro"/>
</dbReference>
<dbReference type="Gene3D" id="3.10.129.10">
    <property type="entry name" value="Hotdog Thioesterase"/>
    <property type="match status" value="1"/>
</dbReference>
<gene>
    <name evidence="3" type="primary">phaJ</name>
    <name evidence="3" type="ORF">HDIA_1083</name>
</gene>
<dbReference type="Proteomes" id="UP000223606">
    <property type="component" value="Chromosome 1"/>
</dbReference>